<evidence type="ECO:0000256" key="4">
    <source>
        <dbReference type="ARBA" id="ARBA00022618"/>
    </source>
</evidence>
<keyword evidence="12" id="KW-1185">Reference proteome</keyword>
<evidence type="ECO:0000256" key="7">
    <source>
        <dbReference type="ARBA" id="ARBA00023306"/>
    </source>
</evidence>
<evidence type="ECO:0000256" key="9">
    <source>
        <dbReference type="SAM" id="Coils"/>
    </source>
</evidence>
<keyword evidence="7" id="KW-0131">Cell cycle</keyword>
<protein>
    <recommendedName>
        <fullName evidence="10">Kinetochore protein Nuf2 N-terminal domain-containing protein</fullName>
    </recommendedName>
</protein>
<dbReference type="PANTHER" id="PTHR48441">
    <property type="match status" value="1"/>
</dbReference>
<proteinExistence type="inferred from homology"/>
<evidence type="ECO:0000256" key="8">
    <source>
        <dbReference type="ARBA" id="ARBA00023328"/>
    </source>
</evidence>
<evidence type="ECO:0000256" key="6">
    <source>
        <dbReference type="ARBA" id="ARBA00023054"/>
    </source>
</evidence>
<dbReference type="InterPro" id="IPR038275">
    <property type="entry name" value="Nuf2_N_sf"/>
</dbReference>
<name>A0AAV5EKI8_ELECO</name>
<keyword evidence="4" id="KW-0132">Cell division</keyword>
<evidence type="ECO:0000256" key="5">
    <source>
        <dbReference type="ARBA" id="ARBA00022776"/>
    </source>
</evidence>
<evidence type="ECO:0000313" key="11">
    <source>
        <dbReference type="EMBL" id="GJN23225.1"/>
    </source>
</evidence>
<accession>A0AAV5EKI8</accession>
<keyword evidence="5" id="KW-0498">Mitosis</keyword>
<feature type="coiled-coil region" evidence="9">
    <location>
        <begin position="253"/>
        <end position="349"/>
    </location>
</feature>
<sequence>MASESFSFPVMTAADIAEALHTYGIAPNANLRADDIAKPAPDLLPGVFSLFLVNIAGYVANHVQPTSFPALPDVGIQIIRLFQRSRHFLESIRFNSFTLRDLFRPTPRRVVYVLSAIINYLHFRQEKISLLQPIVDEFPDTNEHRAELKAKIAEHQKAIADHELKEQMEEPVVQQLQTEVDSLTQRVQEYNKQQVALRAKAKAIDEEKEEILSKISQADFELMKQRQENSKLLSKVVESPEKFQQALEKKASRAQLKNQERIAMQKIEEKNNTLEVYTKAYEKLSKHLSEISALQEHAAAAKAADKEVKALKAKIAVQNLEIDTLAPKIVELQRKAFETEEHLKAKEKERDQKIADNARKMASLKSEMDRKHQSFEDRQRKVEETITKVIL</sequence>
<keyword evidence="6 9" id="KW-0175">Coiled coil</keyword>
<dbReference type="Gene3D" id="1.10.418.60">
    <property type="entry name" value="Ncd80 complex, Nuf2 subunit"/>
    <property type="match status" value="1"/>
</dbReference>
<feature type="coiled-coil region" evidence="9">
    <location>
        <begin position="145"/>
        <end position="207"/>
    </location>
</feature>
<evidence type="ECO:0000256" key="2">
    <source>
        <dbReference type="ARBA" id="ARBA00005498"/>
    </source>
</evidence>
<dbReference type="Pfam" id="PF03800">
    <property type="entry name" value="Nuf2"/>
    <property type="match status" value="1"/>
</dbReference>
<comment type="similarity">
    <text evidence="2">Belongs to the NUF2 family.</text>
</comment>
<comment type="subcellular location">
    <subcellularLocation>
        <location evidence="1">Chromosome</location>
        <location evidence="1">Centromere</location>
    </subcellularLocation>
</comment>
<feature type="domain" description="Kinetochore protein Nuf2 N-terminal" evidence="10">
    <location>
        <begin position="6"/>
        <end position="138"/>
    </location>
</feature>
<dbReference type="EMBL" id="BQKI01000076">
    <property type="protein sequence ID" value="GJN23225.1"/>
    <property type="molecule type" value="Genomic_DNA"/>
</dbReference>
<dbReference type="InterPro" id="IPR005549">
    <property type="entry name" value="Kinetochore_Nuf2_N"/>
</dbReference>
<gene>
    <name evidence="11" type="primary">gb10855</name>
    <name evidence="11" type="ORF">PR202_gb10855</name>
</gene>
<keyword evidence="3" id="KW-0158">Chromosome</keyword>
<comment type="caution">
    <text evidence="11">The sequence shown here is derived from an EMBL/GenBank/DDBJ whole genome shotgun (WGS) entry which is preliminary data.</text>
</comment>
<dbReference type="GO" id="GO:0031262">
    <property type="term" value="C:Ndc80 complex"/>
    <property type="evidence" value="ECO:0007669"/>
    <property type="project" value="InterPro"/>
</dbReference>
<dbReference type="PANTHER" id="PTHR48441:SF1">
    <property type="entry name" value="NT-3"/>
    <property type="match status" value="1"/>
</dbReference>
<evidence type="ECO:0000256" key="1">
    <source>
        <dbReference type="ARBA" id="ARBA00004584"/>
    </source>
</evidence>
<reference evidence="11" key="2">
    <citation type="submission" date="2021-12" db="EMBL/GenBank/DDBJ databases">
        <title>Resequencing data analysis of finger millet.</title>
        <authorList>
            <person name="Hatakeyama M."/>
            <person name="Aluri S."/>
            <person name="Balachadran M.T."/>
            <person name="Sivarajan S.R."/>
            <person name="Poveda L."/>
            <person name="Shimizu-Inatsugi R."/>
            <person name="Schlapbach R."/>
            <person name="Sreeman S.M."/>
            <person name="Shimizu K.K."/>
        </authorList>
    </citation>
    <scope>NUCLEOTIDE SEQUENCE</scope>
</reference>
<keyword evidence="8" id="KW-0137">Centromere</keyword>
<evidence type="ECO:0000259" key="10">
    <source>
        <dbReference type="Pfam" id="PF03800"/>
    </source>
</evidence>
<reference evidence="11" key="1">
    <citation type="journal article" date="2018" name="DNA Res.">
        <title>Multiple hybrid de novo genome assembly of finger millet, an orphan allotetraploid crop.</title>
        <authorList>
            <person name="Hatakeyama M."/>
            <person name="Aluri S."/>
            <person name="Balachadran M.T."/>
            <person name="Sivarajan S.R."/>
            <person name="Patrignani A."/>
            <person name="Gruter S."/>
            <person name="Poveda L."/>
            <person name="Shimizu-Inatsugi R."/>
            <person name="Baeten J."/>
            <person name="Francoijs K.J."/>
            <person name="Nataraja K.N."/>
            <person name="Reddy Y.A.N."/>
            <person name="Phadnis S."/>
            <person name="Ravikumar R.L."/>
            <person name="Schlapbach R."/>
            <person name="Sreeman S.M."/>
            <person name="Shimizu K.K."/>
        </authorList>
    </citation>
    <scope>NUCLEOTIDE SEQUENCE</scope>
</reference>
<evidence type="ECO:0000313" key="12">
    <source>
        <dbReference type="Proteomes" id="UP001054889"/>
    </source>
</evidence>
<dbReference type="Proteomes" id="UP001054889">
    <property type="component" value="Unassembled WGS sequence"/>
</dbReference>
<organism evidence="11 12">
    <name type="scientific">Eleusine coracana subsp. coracana</name>
    <dbReference type="NCBI Taxonomy" id="191504"/>
    <lineage>
        <taxon>Eukaryota</taxon>
        <taxon>Viridiplantae</taxon>
        <taxon>Streptophyta</taxon>
        <taxon>Embryophyta</taxon>
        <taxon>Tracheophyta</taxon>
        <taxon>Spermatophyta</taxon>
        <taxon>Magnoliopsida</taxon>
        <taxon>Liliopsida</taxon>
        <taxon>Poales</taxon>
        <taxon>Poaceae</taxon>
        <taxon>PACMAD clade</taxon>
        <taxon>Chloridoideae</taxon>
        <taxon>Cynodonteae</taxon>
        <taxon>Eleusininae</taxon>
        <taxon>Eleusine</taxon>
    </lineage>
</organism>
<dbReference type="GO" id="GO:0051301">
    <property type="term" value="P:cell division"/>
    <property type="evidence" value="ECO:0007669"/>
    <property type="project" value="UniProtKB-KW"/>
</dbReference>
<dbReference type="AlphaFoldDB" id="A0AAV5EKI8"/>
<evidence type="ECO:0000256" key="3">
    <source>
        <dbReference type="ARBA" id="ARBA00022454"/>
    </source>
</evidence>